<keyword evidence="12" id="KW-1185">Reference proteome</keyword>
<dbReference type="Pfam" id="PF00664">
    <property type="entry name" value="ABC_membrane"/>
    <property type="match status" value="1"/>
</dbReference>
<dbReference type="PROSITE" id="PS50929">
    <property type="entry name" value="ABC_TM1F"/>
    <property type="match status" value="1"/>
</dbReference>
<dbReference type="GO" id="GO:0140359">
    <property type="term" value="F:ABC-type transporter activity"/>
    <property type="evidence" value="ECO:0007669"/>
    <property type="project" value="InterPro"/>
</dbReference>
<dbReference type="eggNOG" id="KOG0057">
    <property type="taxonomic scope" value="Eukaryota"/>
</dbReference>
<dbReference type="SUPFAM" id="SSF52540">
    <property type="entry name" value="P-loop containing nucleoside triphosphate hydrolases"/>
    <property type="match status" value="1"/>
</dbReference>
<dbReference type="Gene3D" id="3.40.50.300">
    <property type="entry name" value="P-loop containing nucleotide triphosphate hydrolases"/>
    <property type="match status" value="1"/>
</dbReference>
<reference evidence="11 12" key="1">
    <citation type="submission" date="2011-07" db="EMBL/GenBank/DDBJ databases">
        <authorList>
            <person name="Coyne R."/>
            <person name="Brami D."/>
            <person name="Johnson J."/>
            <person name="Hostetler J."/>
            <person name="Hannick L."/>
            <person name="Clark T."/>
            <person name="Cassidy-Hanley D."/>
            <person name="Inman J."/>
        </authorList>
    </citation>
    <scope>NUCLEOTIDE SEQUENCE [LARGE SCALE GENOMIC DNA]</scope>
    <source>
        <strain evidence="11 12">G5</strain>
    </source>
</reference>
<dbReference type="PANTHER" id="PTHR24221:SF503">
    <property type="entry name" value="MITOCHONDRIAL POTASSIUM CHANNEL ATP-BINDING SUBUNIT"/>
    <property type="match status" value="1"/>
</dbReference>
<keyword evidence="3 8" id="KW-0812">Transmembrane</keyword>
<dbReference type="InterPro" id="IPR036640">
    <property type="entry name" value="ABC1_TM_sf"/>
</dbReference>
<dbReference type="SUPFAM" id="SSF90123">
    <property type="entry name" value="ABC transporter transmembrane region"/>
    <property type="match status" value="1"/>
</dbReference>
<dbReference type="InterPro" id="IPR017871">
    <property type="entry name" value="ABC_transporter-like_CS"/>
</dbReference>
<gene>
    <name evidence="11" type="ORF">IMG5_195130</name>
</gene>
<evidence type="ECO:0008006" key="13">
    <source>
        <dbReference type="Google" id="ProtNLM"/>
    </source>
</evidence>
<keyword evidence="7 8" id="KW-0472">Membrane</keyword>
<dbReference type="RefSeq" id="XP_004024419.1">
    <property type="nucleotide sequence ID" value="XM_004024370.1"/>
</dbReference>
<dbReference type="InterPro" id="IPR027417">
    <property type="entry name" value="P-loop_NTPase"/>
</dbReference>
<dbReference type="PROSITE" id="PS50893">
    <property type="entry name" value="ABC_TRANSPORTER_2"/>
    <property type="match status" value="1"/>
</dbReference>
<dbReference type="OrthoDB" id="6500128at2759"/>
<evidence type="ECO:0000313" key="11">
    <source>
        <dbReference type="EMBL" id="EGR27509.1"/>
    </source>
</evidence>
<dbReference type="InterPro" id="IPR039421">
    <property type="entry name" value="Type_1_exporter"/>
</dbReference>
<evidence type="ECO:0000256" key="6">
    <source>
        <dbReference type="ARBA" id="ARBA00022989"/>
    </source>
</evidence>
<name>G0R4W6_ICHMU</name>
<dbReference type="AlphaFoldDB" id="G0R4W6"/>
<dbReference type="PANTHER" id="PTHR24221">
    <property type="entry name" value="ATP-BINDING CASSETTE SUB-FAMILY B"/>
    <property type="match status" value="1"/>
</dbReference>
<evidence type="ECO:0000313" key="12">
    <source>
        <dbReference type="Proteomes" id="UP000008983"/>
    </source>
</evidence>
<feature type="domain" description="ABC transporter" evidence="9">
    <location>
        <begin position="254"/>
        <end position="488"/>
    </location>
</feature>
<sequence length="490" mass="57102">ISQNALREISMQTYQHLLQLDPTFHFGESQRQTMFDIIKAQKGIESNLKSVTQFFIPFISDIGLSAFFLLYHCGPFFFISFLATYSGYIWYTFDLSNYRIQAMKLQKQYDRQADFTLSETLSNYYNVKYYNAEQFEIQRYADIQKKYQEQAILNQQTLSKLNSGQRIIFSAGLTANMIYGAFKVQQGLMRAGDIVLVQSVMMQVYQPLFILGVQWREWTNSSLDIQRLFKIMDMKPKIQDKENAINYQYKGGEIVLKNASFSYNDKKEILKNLSIVFDQKKLISIVGKSGIGKTTMFNLIVRLYDPIQGDVFIDGQNLKDLKQSSYRKYVCVISQHPYLFYDTILSNILYGSNNKSQEQVIEICKSLNLHDLIMGLPQGYNTYVGEQGYKFSGGERQRISIARALVNDSSILLMDEPTSSLDSKNEEDFMKIIQKIKKDKTIIMITHRLHLNDYFDEVLYIDAEGFYEKGSNYELINKQDGMYKMFWENI</sequence>
<keyword evidence="6 8" id="KW-1133">Transmembrane helix</keyword>
<accession>G0R4W6</accession>
<proteinExistence type="predicted"/>
<dbReference type="InterPro" id="IPR003439">
    <property type="entry name" value="ABC_transporter-like_ATP-bd"/>
</dbReference>
<evidence type="ECO:0000256" key="1">
    <source>
        <dbReference type="ARBA" id="ARBA00004141"/>
    </source>
</evidence>
<dbReference type="SMART" id="SM00382">
    <property type="entry name" value="AAA"/>
    <property type="match status" value="1"/>
</dbReference>
<dbReference type="InterPro" id="IPR003593">
    <property type="entry name" value="AAA+_ATPase"/>
</dbReference>
<dbReference type="GeneID" id="14903577"/>
<organism evidence="11 12">
    <name type="scientific">Ichthyophthirius multifiliis</name>
    <name type="common">White spot disease agent</name>
    <name type="synonym">Ich</name>
    <dbReference type="NCBI Taxonomy" id="5932"/>
    <lineage>
        <taxon>Eukaryota</taxon>
        <taxon>Sar</taxon>
        <taxon>Alveolata</taxon>
        <taxon>Ciliophora</taxon>
        <taxon>Intramacronucleata</taxon>
        <taxon>Oligohymenophorea</taxon>
        <taxon>Hymenostomatida</taxon>
        <taxon>Ophryoglenina</taxon>
        <taxon>Ichthyophthirius</taxon>
    </lineage>
</organism>
<evidence type="ECO:0000259" key="10">
    <source>
        <dbReference type="PROSITE" id="PS50929"/>
    </source>
</evidence>
<dbReference type="PROSITE" id="PS00211">
    <property type="entry name" value="ABC_TRANSPORTER_1"/>
    <property type="match status" value="1"/>
</dbReference>
<dbReference type="GO" id="GO:0016020">
    <property type="term" value="C:membrane"/>
    <property type="evidence" value="ECO:0007669"/>
    <property type="project" value="UniProtKB-SubCell"/>
</dbReference>
<dbReference type="GO" id="GO:0005524">
    <property type="term" value="F:ATP binding"/>
    <property type="evidence" value="ECO:0007669"/>
    <property type="project" value="UniProtKB-KW"/>
</dbReference>
<evidence type="ECO:0000256" key="3">
    <source>
        <dbReference type="ARBA" id="ARBA00022692"/>
    </source>
</evidence>
<keyword evidence="5" id="KW-0067">ATP-binding</keyword>
<dbReference type="CDD" id="cd18582">
    <property type="entry name" value="ABC_6TM_ATM1_ABCB7"/>
    <property type="match status" value="1"/>
</dbReference>
<evidence type="ECO:0000256" key="7">
    <source>
        <dbReference type="ARBA" id="ARBA00023136"/>
    </source>
</evidence>
<dbReference type="InParanoid" id="G0R4W6"/>
<dbReference type="STRING" id="857967.G0R4W6"/>
<feature type="transmembrane region" description="Helical" evidence="8">
    <location>
        <begin position="76"/>
        <end position="93"/>
    </location>
</feature>
<dbReference type="Gene3D" id="1.20.1560.10">
    <property type="entry name" value="ABC transporter type 1, transmembrane domain"/>
    <property type="match status" value="1"/>
</dbReference>
<keyword evidence="4" id="KW-0547">Nucleotide-binding</keyword>
<dbReference type="Pfam" id="PF00005">
    <property type="entry name" value="ABC_tran"/>
    <property type="match status" value="1"/>
</dbReference>
<comment type="subcellular location">
    <subcellularLocation>
        <location evidence="1">Membrane</location>
        <topology evidence="1">Multi-pass membrane protein</topology>
    </subcellularLocation>
</comment>
<feature type="domain" description="ABC transmembrane type-1" evidence="10">
    <location>
        <begin position="1"/>
        <end position="220"/>
    </location>
</feature>
<evidence type="ECO:0000256" key="5">
    <source>
        <dbReference type="ARBA" id="ARBA00022840"/>
    </source>
</evidence>
<dbReference type="OMA" id="WRANMRR"/>
<evidence type="ECO:0000256" key="4">
    <source>
        <dbReference type="ARBA" id="ARBA00022741"/>
    </source>
</evidence>
<evidence type="ECO:0000259" key="9">
    <source>
        <dbReference type="PROSITE" id="PS50893"/>
    </source>
</evidence>
<dbReference type="GO" id="GO:0005737">
    <property type="term" value="C:cytoplasm"/>
    <property type="evidence" value="ECO:0007669"/>
    <property type="project" value="UniProtKB-ARBA"/>
</dbReference>
<dbReference type="InterPro" id="IPR011527">
    <property type="entry name" value="ABC1_TM_dom"/>
</dbReference>
<protein>
    <recommendedName>
        <fullName evidence="13">ABC transporter family protein</fullName>
    </recommendedName>
</protein>
<dbReference type="GO" id="GO:0016887">
    <property type="term" value="F:ATP hydrolysis activity"/>
    <property type="evidence" value="ECO:0007669"/>
    <property type="project" value="InterPro"/>
</dbReference>
<dbReference type="Proteomes" id="UP000008983">
    <property type="component" value="Unassembled WGS sequence"/>
</dbReference>
<evidence type="ECO:0000256" key="2">
    <source>
        <dbReference type="ARBA" id="ARBA00022448"/>
    </source>
</evidence>
<dbReference type="EMBL" id="GL984356">
    <property type="protein sequence ID" value="EGR27509.1"/>
    <property type="molecule type" value="Genomic_DNA"/>
</dbReference>
<evidence type="ECO:0000256" key="8">
    <source>
        <dbReference type="SAM" id="Phobius"/>
    </source>
</evidence>
<dbReference type="FunFam" id="3.40.50.300:FF:000604">
    <property type="entry name" value="ABC transporter B family member 28"/>
    <property type="match status" value="1"/>
</dbReference>
<keyword evidence="2" id="KW-0813">Transport</keyword>
<feature type="non-terminal residue" evidence="11">
    <location>
        <position position="1"/>
    </location>
</feature>